<dbReference type="InterPro" id="IPR036986">
    <property type="entry name" value="S4_RNA-bd_sf"/>
</dbReference>
<dbReference type="GO" id="GO:0120159">
    <property type="term" value="F:rRNA pseudouridine synthase activity"/>
    <property type="evidence" value="ECO:0007669"/>
    <property type="project" value="UniProtKB-ARBA"/>
</dbReference>
<evidence type="ECO:0000259" key="5">
    <source>
        <dbReference type="SMART" id="SM00363"/>
    </source>
</evidence>
<keyword evidence="2 4" id="KW-0413">Isomerase</keyword>
<dbReference type="InterPro" id="IPR018496">
    <property type="entry name" value="PsdUridine_synth_RsuA/RluB_CS"/>
</dbReference>
<dbReference type="Proteomes" id="UP000186383">
    <property type="component" value="Unassembled WGS sequence"/>
</dbReference>
<evidence type="ECO:0000313" key="7">
    <source>
        <dbReference type="Proteomes" id="UP000186383"/>
    </source>
</evidence>
<evidence type="ECO:0000256" key="2">
    <source>
        <dbReference type="ARBA" id="ARBA00023235"/>
    </source>
</evidence>
<evidence type="ECO:0000256" key="4">
    <source>
        <dbReference type="RuleBase" id="RU003887"/>
    </source>
</evidence>
<dbReference type="InterPro" id="IPR020103">
    <property type="entry name" value="PsdUridine_synth_cat_dom_sf"/>
</dbReference>
<dbReference type="AlphaFoldDB" id="A0A0G0G1M0"/>
<dbReference type="NCBIfam" id="TIGR00093">
    <property type="entry name" value="pseudouridine synthase"/>
    <property type="match status" value="1"/>
</dbReference>
<dbReference type="CDD" id="cd00165">
    <property type="entry name" value="S4"/>
    <property type="match status" value="1"/>
</dbReference>
<dbReference type="SMART" id="SM00363">
    <property type="entry name" value="S4"/>
    <property type="match status" value="1"/>
</dbReference>
<dbReference type="SUPFAM" id="SSF55174">
    <property type="entry name" value="Alpha-L RNA-binding motif"/>
    <property type="match status" value="1"/>
</dbReference>
<dbReference type="Gene3D" id="3.30.70.1560">
    <property type="entry name" value="Alpha-L RNA-binding motif"/>
    <property type="match status" value="1"/>
</dbReference>
<name>A0A0G0G1M0_9BACT</name>
<evidence type="ECO:0000256" key="1">
    <source>
        <dbReference type="ARBA" id="ARBA00008348"/>
    </source>
</evidence>
<gene>
    <name evidence="6" type="ORF">UR88_C0011G0013</name>
</gene>
<comment type="similarity">
    <text evidence="1 4">Belongs to the pseudouridine synthase RsuA family.</text>
</comment>
<keyword evidence="3" id="KW-0694">RNA-binding</keyword>
<dbReference type="InterPro" id="IPR006145">
    <property type="entry name" value="PsdUridine_synth_RsuA/RluA"/>
</dbReference>
<dbReference type="Gene3D" id="3.30.70.580">
    <property type="entry name" value="Pseudouridine synthase I, catalytic domain, N-terminal subdomain"/>
    <property type="match status" value="1"/>
</dbReference>
<dbReference type="Pfam" id="PF01479">
    <property type="entry name" value="S4"/>
    <property type="match status" value="1"/>
</dbReference>
<dbReference type="InterPro" id="IPR000748">
    <property type="entry name" value="PsdUridine_synth_RsuA/RluB/E/F"/>
</dbReference>
<dbReference type="InterPro" id="IPR002942">
    <property type="entry name" value="S4_RNA-bd"/>
</dbReference>
<dbReference type="EC" id="5.4.99.-" evidence="4"/>
<dbReference type="PANTHER" id="PTHR47683:SF2">
    <property type="entry name" value="RNA-BINDING S4 DOMAIN-CONTAINING PROTEIN"/>
    <property type="match status" value="1"/>
</dbReference>
<accession>A0A0G0G1M0</accession>
<dbReference type="PROSITE" id="PS01149">
    <property type="entry name" value="PSI_RSU"/>
    <property type="match status" value="1"/>
</dbReference>
<dbReference type="InterPro" id="IPR020094">
    <property type="entry name" value="TruA/RsuA/RluB/E/F_N"/>
</dbReference>
<dbReference type="InterPro" id="IPR050343">
    <property type="entry name" value="RsuA_PseudoU_synthase"/>
</dbReference>
<evidence type="ECO:0000256" key="3">
    <source>
        <dbReference type="PROSITE-ProRule" id="PRU00182"/>
    </source>
</evidence>
<comment type="caution">
    <text evidence="6">The sequence shown here is derived from an EMBL/GenBank/DDBJ whole genome shotgun (WGS) entry which is preliminary data.</text>
</comment>
<organism evidence="6 7">
    <name type="scientific">Candidatus Nomurabacteria bacterium GW2011_GWA1_35_8</name>
    <dbReference type="NCBI Taxonomy" id="1618727"/>
    <lineage>
        <taxon>Bacteria</taxon>
        <taxon>Candidatus Nomuraibacteriota</taxon>
    </lineage>
</organism>
<dbReference type="PROSITE" id="PS50889">
    <property type="entry name" value="S4"/>
    <property type="match status" value="1"/>
</dbReference>
<dbReference type="SUPFAM" id="SSF55120">
    <property type="entry name" value="Pseudouridine synthase"/>
    <property type="match status" value="1"/>
</dbReference>
<dbReference type="PATRIC" id="fig|1618727.3.peg.232"/>
<reference evidence="6 7" key="1">
    <citation type="journal article" date="2015" name="Nature">
        <title>rRNA introns, odd ribosomes, and small enigmatic genomes across a large radiation of phyla.</title>
        <authorList>
            <person name="Brown C.T."/>
            <person name="Hug L.A."/>
            <person name="Thomas B.C."/>
            <person name="Sharon I."/>
            <person name="Castelle C.J."/>
            <person name="Singh A."/>
            <person name="Wilkins M.J."/>
            <person name="Williams K.H."/>
            <person name="Banfield J.F."/>
        </authorList>
    </citation>
    <scope>NUCLEOTIDE SEQUENCE [LARGE SCALE GENOMIC DNA]</scope>
</reference>
<sequence>MDKPIEEPIFPMRINKYLAWKKISTRRGADDLVKEKKVFINGKLAILGSRVNESDIVEIKNNKNPKIYAYFAYNKPVGVITHSPQEKEQDIKQNIKNTTISRDVFPIGRLDKNSHGLIILTNDGRITDQLLNPKYFHEKEYVVKTLNKLRSNFKQKMEAGVNIEGYVTKKCKVNIINDFTFRITLTEGKKHQIRRMCSALFQEVADLKRERIMNIKLGNLKPNAFREVKGEELSVFLNKALSQ</sequence>
<feature type="domain" description="RNA-binding S4" evidence="5">
    <location>
        <begin position="12"/>
        <end position="71"/>
    </location>
</feature>
<dbReference type="Gene3D" id="3.10.290.10">
    <property type="entry name" value="RNA-binding S4 domain"/>
    <property type="match status" value="1"/>
</dbReference>
<dbReference type="PANTHER" id="PTHR47683">
    <property type="entry name" value="PSEUDOURIDINE SYNTHASE FAMILY PROTEIN-RELATED"/>
    <property type="match status" value="1"/>
</dbReference>
<proteinExistence type="inferred from homology"/>
<dbReference type="Pfam" id="PF00849">
    <property type="entry name" value="PseudoU_synth_2"/>
    <property type="match status" value="1"/>
</dbReference>
<dbReference type="GO" id="GO:0003723">
    <property type="term" value="F:RNA binding"/>
    <property type="evidence" value="ECO:0007669"/>
    <property type="project" value="UniProtKB-KW"/>
</dbReference>
<protein>
    <recommendedName>
        <fullName evidence="4">Pseudouridine synthase</fullName>
        <ecNumber evidence="4">5.4.99.-</ecNumber>
    </recommendedName>
</protein>
<evidence type="ECO:0000313" key="6">
    <source>
        <dbReference type="EMBL" id="KKP85662.1"/>
    </source>
</evidence>
<dbReference type="InterPro" id="IPR042092">
    <property type="entry name" value="PsdUridine_s_RsuA/RluB/E/F_cat"/>
</dbReference>
<dbReference type="GO" id="GO:0000455">
    <property type="term" value="P:enzyme-directed rRNA pseudouridine synthesis"/>
    <property type="evidence" value="ECO:0007669"/>
    <property type="project" value="UniProtKB-ARBA"/>
</dbReference>
<dbReference type="EMBL" id="LBQW01000011">
    <property type="protein sequence ID" value="KKP85662.1"/>
    <property type="molecule type" value="Genomic_DNA"/>
</dbReference>